<dbReference type="GeneID" id="64766863"/>
<sequence length="118" mass="12778">MTNPDCVFCDKIAAGDFEYTDNGCVVFEPLNPVTPGHLLVVPIEHASNAVVDPNAGRAVEVATTVMRMRHVRSANIITSVGAEATQSVLHTHIHIVPRREGDGLTLPWTGQEKENSHV</sequence>
<dbReference type="GO" id="GO:0006790">
    <property type="term" value="P:sulfur compound metabolic process"/>
    <property type="evidence" value="ECO:0007669"/>
    <property type="project" value="TreeGrafter"/>
</dbReference>
<accession>A0A649VRB8</accession>
<dbReference type="Proteomes" id="UP000423065">
    <property type="component" value="Segment"/>
</dbReference>
<dbReference type="PANTHER" id="PTHR47670:SF1">
    <property type="entry name" value="ADENYLYLSULFATASE HINT3"/>
    <property type="match status" value="1"/>
</dbReference>
<dbReference type="GO" id="GO:0009150">
    <property type="term" value="P:purine ribonucleotide metabolic process"/>
    <property type="evidence" value="ECO:0007669"/>
    <property type="project" value="TreeGrafter"/>
</dbReference>
<dbReference type="GO" id="GO:0047627">
    <property type="term" value="F:adenylylsulfatase activity"/>
    <property type="evidence" value="ECO:0007669"/>
    <property type="project" value="TreeGrafter"/>
</dbReference>
<dbReference type="RefSeq" id="YP_010059631.1">
    <property type="nucleotide sequence ID" value="NC_054726.1"/>
</dbReference>
<dbReference type="PANTHER" id="PTHR47670">
    <property type="entry name" value="ADENYLYLSULFATASE HINT3"/>
    <property type="match status" value="1"/>
</dbReference>
<dbReference type="SUPFAM" id="SSF54197">
    <property type="entry name" value="HIT-like"/>
    <property type="match status" value="1"/>
</dbReference>
<protein>
    <submittedName>
        <fullName evidence="2">Histidine triad nucleotide binding protein</fullName>
    </submittedName>
</protein>
<dbReference type="PROSITE" id="PS51084">
    <property type="entry name" value="HIT_2"/>
    <property type="match status" value="1"/>
</dbReference>
<proteinExistence type="predicted"/>
<organism evidence="2 3">
    <name type="scientific">Gordonia phage Stormageddon</name>
    <dbReference type="NCBI Taxonomy" id="2656541"/>
    <lineage>
        <taxon>Viruses</taxon>
        <taxon>Duplodnaviria</taxon>
        <taxon>Heunggongvirae</taxon>
        <taxon>Uroviricota</taxon>
        <taxon>Caudoviricetes</taxon>
        <taxon>Stormageddonvirus</taxon>
        <taxon>Stormageddonvirus Stormageddon</taxon>
    </lineage>
</organism>
<dbReference type="EMBL" id="MN586040">
    <property type="protein sequence ID" value="QGJ95016.1"/>
    <property type="molecule type" value="Genomic_DNA"/>
</dbReference>
<dbReference type="InterPro" id="IPR001310">
    <property type="entry name" value="Histidine_triad_HIT"/>
</dbReference>
<dbReference type="PRINTS" id="PR00332">
    <property type="entry name" value="HISTRIAD"/>
</dbReference>
<evidence type="ECO:0000313" key="3">
    <source>
        <dbReference type="Proteomes" id="UP000423065"/>
    </source>
</evidence>
<name>A0A649VRB8_9CAUD</name>
<keyword evidence="3" id="KW-1185">Reference proteome</keyword>
<dbReference type="KEGG" id="vg:64766863"/>
<reference evidence="2 3" key="1">
    <citation type="submission" date="2019-10" db="EMBL/GenBank/DDBJ databases">
        <authorList>
            <person name="Garlena R.A."/>
            <person name="Russell D.A."/>
            <person name="Pope W.H."/>
            <person name="Jacobs-Sera D."/>
            <person name="Hatfull G.F."/>
        </authorList>
    </citation>
    <scope>NUCLEOTIDE SEQUENCE [LARGE SCALE GENOMIC DNA]</scope>
</reference>
<dbReference type="Gene3D" id="3.30.428.10">
    <property type="entry name" value="HIT-like"/>
    <property type="match status" value="1"/>
</dbReference>
<evidence type="ECO:0000313" key="2">
    <source>
        <dbReference type="EMBL" id="QGJ95016.1"/>
    </source>
</evidence>
<dbReference type="InterPro" id="IPR011146">
    <property type="entry name" value="HIT-like"/>
</dbReference>
<feature type="domain" description="HIT" evidence="1">
    <location>
        <begin position="4"/>
        <end position="105"/>
    </location>
</feature>
<dbReference type="Pfam" id="PF01230">
    <property type="entry name" value="HIT"/>
    <property type="match status" value="1"/>
</dbReference>
<dbReference type="InterPro" id="IPR036265">
    <property type="entry name" value="HIT-like_sf"/>
</dbReference>
<evidence type="ECO:0000259" key="1">
    <source>
        <dbReference type="PROSITE" id="PS51084"/>
    </source>
</evidence>
<gene>
    <name evidence="2" type="primary">156</name>
    <name evidence="2" type="ORF">SEA_STORMAGEDDON_156</name>
</gene>